<accession>A0ABT2LNM6</accession>
<dbReference type="Proteomes" id="UP001320831">
    <property type="component" value="Unassembled WGS sequence"/>
</dbReference>
<evidence type="ECO:0000313" key="2">
    <source>
        <dbReference type="EMBL" id="MCT7375003.1"/>
    </source>
</evidence>
<gene>
    <name evidence="2" type="ORF">N5A92_08125</name>
</gene>
<dbReference type="PROSITE" id="PS51257">
    <property type="entry name" value="PROKAR_LIPOPROTEIN"/>
    <property type="match status" value="1"/>
</dbReference>
<protein>
    <submittedName>
        <fullName evidence="2">Transferrin-binding protein-like solute binding protein</fullName>
    </submittedName>
</protein>
<organism evidence="2 3">
    <name type="scientific">Chelativorans salis</name>
    <dbReference type="NCBI Taxonomy" id="2978478"/>
    <lineage>
        <taxon>Bacteria</taxon>
        <taxon>Pseudomonadati</taxon>
        <taxon>Pseudomonadota</taxon>
        <taxon>Alphaproteobacteria</taxon>
        <taxon>Hyphomicrobiales</taxon>
        <taxon>Phyllobacteriaceae</taxon>
        <taxon>Chelativorans</taxon>
    </lineage>
</organism>
<reference evidence="2 3" key="1">
    <citation type="submission" date="2022-09" db="EMBL/GenBank/DDBJ databases">
        <title>Chelativorans salina sp. nov., a novel slightly halophilic bacterium isolated from a saline lake sediment enrichment.</title>
        <authorList>
            <person name="Gao L."/>
            <person name="Fang B.-Z."/>
            <person name="Li W.-J."/>
        </authorList>
    </citation>
    <scope>NUCLEOTIDE SEQUENCE [LARGE SCALE GENOMIC DNA]</scope>
    <source>
        <strain evidence="2 3">EGI FJ00035</strain>
    </source>
</reference>
<evidence type="ECO:0000259" key="1">
    <source>
        <dbReference type="Pfam" id="PF01298"/>
    </source>
</evidence>
<keyword evidence="3" id="KW-1185">Reference proteome</keyword>
<dbReference type="Gene3D" id="2.40.160.90">
    <property type="match status" value="1"/>
</dbReference>
<evidence type="ECO:0000313" key="3">
    <source>
        <dbReference type="Proteomes" id="UP001320831"/>
    </source>
</evidence>
<dbReference type="InterPro" id="IPR011250">
    <property type="entry name" value="OMP/PagP_B-barrel"/>
</dbReference>
<proteinExistence type="predicted"/>
<feature type="domain" description="Transferrin-binding protein B C-lobe/N-lobe beta-barrel" evidence="1">
    <location>
        <begin position="170"/>
        <end position="297"/>
    </location>
</feature>
<dbReference type="Pfam" id="PF01298">
    <property type="entry name" value="TbpB_B_D"/>
    <property type="match status" value="1"/>
</dbReference>
<name>A0ABT2LNM6_9HYPH</name>
<dbReference type="RefSeq" id="WP_260901650.1">
    <property type="nucleotide sequence ID" value="NZ_JAOCZP010000002.1"/>
</dbReference>
<comment type="caution">
    <text evidence="2">The sequence shown here is derived from an EMBL/GenBank/DDBJ whole genome shotgun (WGS) entry which is preliminary data.</text>
</comment>
<dbReference type="InterPro" id="IPR001677">
    <property type="entry name" value="TbpB_B_D"/>
</dbReference>
<dbReference type="EMBL" id="JAOCZP010000002">
    <property type="protein sequence ID" value="MCT7375003.1"/>
    <property type="molecule type" value="Genomic_DNA"/>
</dbReference>
<dbReference type="SUPFAM" id="SSF56925">
    <property type="entry name" value="OMPA-like"/>
    <property type="match status" value="1"/>
</dbReference>
<sequence>MKKLSFLILPLAVAGCGGGSGGPGGPNGPSFTSFAEMEVSEPTTMEGKGRESTIELTNAGYRLTEPSRVNTSANVEINSDGEPTSISLNTPASNKVINTEGLPPEKSYPFQGGKFQYINSHDNKTSMRYANPEENGFEYQTFGTWMELQSPSTGNVGATSVGAKTRVASIPSSGNATFRGTALGEYVDLDPADNAPEWHTITSEATLNADFAGRSVEFQTTNTTNWAGTPRDELDLNGTMSYSGGSNEMSGTVTTANGMSGEVDGRFYGPGAQEVGGTFSLKGDGVERYYGGYGAKKQ</sequence>